<dbReference type="GO" id="GO:0003735">
    <property type="term" value="F:structural constituent of ribosome"/>
    <property type="evidence" value="ECO:0007669"/>
    <property type="project" value="InterPro"/>
</dbReference>
<dbReference type="FunFam" id="1.10.287.10:FF:000002">
    <property type="entry name" value="30S ribosomal protein S15"/>
    <property type="match status" value="1"/>
</dbReference>
<dbReference type="Proteomes" id="UP000178935">
    <property type="component" value="Unassembled WGS sequence"/>
</dbReference>
<keyword evidence="4 6" id="KW-0694">RNA-binding</keyword>
<dbReference type="EMBL" id="MHPU01000022">
    <property type="protein sequence ID" value="OGZ88473.1"/>
    <property type="molecule type" value="Genomic_DNA"/>
</dbReference>
<dbReference type="GO" id="GO:0019843">
    <property type="term" value="F:rRNA binding"/>
    <property type="evidence" value="ECO:0007669"/>
    <property type="project" value="UniProtKB-UniRule"/>
</dbReference>
<dbReference type="SUPFAM" id="SSF47060">
    <property type="entry name" value="S15/NS1 RNA-binding domain"/>
    <property type="match status" value="1"/>
</dbReference>
<comment type="function">
    <text evidence="4 6">One of the primary rRNA binding proteins, it binds directly to 16S rRNA where it helps nucleate assembly of the platform of the 30S subunit by binding and bridging several RNA helices of the 16S rRNA.</text>
</comment>
<dbReference type="PANTHER" id="PTHR23321:SF26">
    <property type="entry name" value="SMALL RIBOSOMAL SUBUNIT PROTEIN US15M"/>
    <property type="match status" value="1"/>
</dbReference>
<keyword evidence="1 4" id="KW-0689">Ribosomal protein</keyword>
<protein>
    <recommendedName>
        <fullName evidence="4">Small ribosomal subunit protein uS15</fullName>
    </recommendedName>
</protein>
<evidence type="ECO:0000256" key="1">
    <source>
        <dbReference type="ARBA" id="ARBA00022980"/>
    </source>
</evidence>
<keyword evidence="2 4" id="KW-0687">Ribonucleoprotein</keyword>
<dbReference type="NCBIfam" id="TIGR00952">
    <property type="entry name" value="S15_bact"/>
    <property type="match status" value="1"/>
</dbReference>
<accession>A0A1G2JND9</accession>
<keyword evidence="4 6" id="KW-0699">rRNA-binding</keyword>
<dbReference type="InterPro" id="IPR000589">
    <property type="entry name" value="Ribosomal_uS15"/>
</dbReference>
<comment type="similarity">
    <text evidence="4 5">Belongs to the universal ribosomal protein uS15 family.</text>
</comment>
<evidence type="ECO:0000313" key="7">
    <source>
        <dbReference type="EMBL" id="OGZ88473.1"/>
    </source>
</evidence>
<evidence type="ECO:0000256" key="3">
    <source>
        <dbReference type="ARBA" id="ARBA00064542"/>
    </source>
</evidence>
<evidence type="ECO:0000313" key="8">
    <source>
        <dbReference type="Proteomes" id="UP000178935"/>
    </source>
</evidence>
<dbReference type="HAMAP" id="MF_01343_B">
    <property type="entry name" value="Ribosomal_uS15_B"/>
    <property type="match status" value="1"/>
</dbReference>
<name>A0A1G2JND9_9BACT</name>
<comment type="caution">
    <text evidence="7">The sequence shown here is derived from an EMBL/GenBank/DDBJ whole genome shotgun (WGS) entry which is preliminary data.</text>
</comment>
<evidence type="ECO:0000256" key="6">
    <source>
        <dbReference type="RuleBase" id="RU004524"/>
    </source>
</evidence>
<evidence type="ECO:0000256" key="2">
    <source>
        <dbReference type="ARBA" id="ARBA00023274"/>
    </source>
</evidence>
<organism evidence="7 8">
    <name type="scientific">Candidatus Staskawiczbacteria bacterium RIFOXYD1_FULL_32_13</name>
    <dbReference type="NCBI Taxonomy" id="1802234"/>
    <lineage>
        <taxon>Bacteria</taxon>
        <taxon>Candidatus Staskawicziibacteriota</taxon>
    </lineage>
</organism>
<dbReference type="SMART" id="SM01387">
    <property type="entry name" value="Ribosomal_S15"/>
    <property type="match status" value="1"/>
</dbReference>
<dbReference type="Gene3D" id="1.10.287.10">
    <property type="entry name" value="S15/NS1, RNA-binding"/>
    <property type="match status" value="1"/>
</dbReference>
<dbReference type="InterPro" id="IPR009068">
    <property type="entry name" value="uS15_NS1_RNA-bd_sf"/>
</dbReference>
<dbReference type="AlphaFoldDB" id="A0A1G2JND9"/>
<gene>
    <name evidence="4" type="primary">rpsO</name>
    <name evidence="7" type="ORF">A2561_03865</name>
</gene>
<dbReference type="Pfam" id="PF00312">
    <property type="entry name" value="Ribosomal_S15"/>
    <property type="match status" value="1"/>
</dbReference>
<dbReference type="CDD" id="cd00353">
    <property type="entry name" value="Ribosomal_S15p_S13e"/>
    <property type="match status" value="1"/>
</dbReference>
<sequence length="89" mass="10426">MVLDKKIKEKVIKEHSINDKDTGSADVQIGLLTKEIDKLVLHLKKHKKDEHSKRGLVRMVIKRKKLLAYLKKENEKRYLAIIKKIGLKK</sequence>
<dbReference type="PANTHER" id="PTHR23321">
    <property type="entry name" value="RIBOSOMAL PROTEIN S15, BACTERIAL AND ORGANELLAR"/>
    <property type="match status" value="1"/>
</dbReference>
<dbReference type="InterPro" id="IPR005290">
    <property type="entry name" value="Ribosomal_uS15_bac-type"/>
</dbReference>
<dbReference type="GO" id="GO:0022627">
    <property type="term" value="C:cytosolic small ribosomal subunit"/>
    <property type="evidence" value="ECO:0007669"/>
    <property type="project" value="TreeGrafter"/>
</dbReference>
<reference evidence="7 8" key="1">
    <citation type="journal article" date="2016" name="Nat. Commun.">
        <title>Thousands of microbial genomes shed light on interconnected biogeochemical processes in an aquifer system.</title>
        <authorList>
            <person name="Anantharaman K."/>
            <person name="Brown C.T."/>
            <person name="Hug L.A."/>
            <person name="Sharon I."/>
            <person name="Castelle C.J."/>
            <person name="Probst A.J."/>
            <person name="Thomas B.C."/>
            <person name="Singh A."/>
            <person name="Wilkins M.J."/>
            <person name="Karaoz U."/>
            <person name="Brodie E.L."/>
            <person name="Williams K.H."/>
            <person name="Hubbard S.S."/>
            <person name="Banfield J.F."/>
        </authorList>
    </citation>
    <scope>NUCLEOTIDE SEQUENCE [LARGE SCALE GENOMIC DNA]</scope>
</reference>
<evidence type="ECO:0000256" key="5">
    <source>
        <dbReference type="RuleBase" id="RU003919"/>
    </source>
</evidence>
<dbReference type="GO" id="GO:0006412">
    <property type="term" value="P:translation"/>
    <property type="evidence" value="ECO:0007669"/>
    <property type="project" value="UniProtKB-UniRule"/>
</dbReference>
<proteinExistence type="inferred from homology"/>
<dbReference type="PROSITE" id="PS00362">
    <property type="entry name" value="RIBOSOMAL_S15"/>
    <property type="match status" value="1"/>
</dbReference>
<comment type="subunit">
    <text evidence="3 4">Part of the 30S ribosomal subunit. Forms a bridge to the 50S subunit in the 70S ribosome, contacting the 23S rRNA.</text>
</comment>
<evidence type="ECO:0000256" key="4">
    <source>
        <dbReference type="HAMAP-Rule" id="MF_01343"/>
    </source>
</evidence>
<comment type="function">
    <text evidence="4">Forms an intersubunit bridge (bridge B4) with the 23S rRNA of the 50S subunit in the ribosome.</text>
</comment>